<dbReference type="RefSeq" id="WP_004079704.1">
    <property type="nucleotide sequence ID" value="NZ_CM001436.1"/>
</dbReference>
<dbReference type="SUPFAM" id="SSF49299">
    <property type="entry name" value="PKD domain"/>
    <property type="match status" value="4"/>
</dbReference>
<dbReference type="Proteomes" id="UP000005741">
    <property type="component" value="Chromosome"/>
</dbReference>
<evidence type="ECO:0000259" key="3">
    <source>
        <dbReference type="PROSITE" id="PS50093"/>
    </source>
</evidence>
<organism evidence="4 5">
    <name type="scientific">Methanoplanus limicola DSM 2279</name>
    <dbReference type="NCBI Taxonomy" id="937775"/>
    <lineage>
        <taxon>Archaea</taxon>
        <taxon>Methanobacteriati</taxon>
        <taxon>Methanobacteriota</taxon>
        <taxon>Stenosarchaea group</taxon>
        <taxon>Methanomicrobia</taxon>
        <taxon>Methanomicrobiales</taxon>
        <taxon>Methanomicrobiaceae</taxon>
        <taxon>Methanoplanus</taxon>
    </lineage>
</organism>
<keyword evidence="2" id="KW-0812">Transmembrane</keyword>
<evidence type="ECO:0000313" key="5">
    <source>
        <dbReference type="Proteomes" id="UP000005741"/>
    </source>
</evidence>
<feature type="domain" description="PKD" evidence="3">
    <location>
        <begin position="26"/>
        <end position="95"/>
    </location>
</feature>
<evidence type="ECO:0000256" key="2">
    <source>
        <dbReference type="SAM" id="Phobius"/>
    </source>
</evidence>
<feature type="domain" description="PKD" evidence="3">
    <location>
        <begin position="190"/>
        <end position="257"/>
    </location>
</feature>
<dbReference type="PANTHER" id="PTHR36842:SF1">
    <property type="entry name" value="PROTEIN TOLB"/>
    <property type="match status" value="1"/>
</dbReference>
<proteinExistence type="predicted"/>
<name>H1YY50_9EURY</name>
<dbReference type="InterPro" id="IPR035986">
    <property type="entry name" value="PKD_dom_sf"/>
</dbReference>
<dbReference type="CDD" id="cd00146">
    <property type="entry name" value="PKD"/>
    <property type="match status" value="4"/>
</dbReference>
<feature type="transmembrane region" description="Helical" evidence="2">
    <location>
        <begin position="442"/>
        <end position="464"/>
    </location>
</feature>
<dbReference type="PATRIC" id="fig|937775.9.peg.3302"/>
<dbReference type="Gene3D" id="2.60.40.10">
    <property type="entry name" value="Immunoglobulins"/>
    <property type="match status" value="4"/>
</dbReference>
<dbReference type="AlphaFoldDB" id="H1YY50"/>
<evidence type="ECO:0000256" key="1">
    <source>
        <dbReference type="SAM" id="MobiDB-lite"/>
    </source>
</evidence>
<feature type="compositionally biased region" description="Low complexity" evidence="1">
    <location>
        <begin position="391"/>
        <end position="402"/>
    </location>
</feature>
<keyword evidence="2" id="KW-0472">Membrane</keyword>
<dbReference type="HOGENOM" id="CLU_573203_0_0_2"/>
<feature type="domain" description="PKD" evidence="3">
    <location>
        <begin position="293"/>
        <end position="376"/>
    </location>
</feature>
<gene>
    <name evidence="4" type="ORF">Metlim_2952</name>
</gene>
<dbReference type="STRING" id="937775.Metlim_2952"/>
<dbReference type="InParanoid" id="H1YY50"/>
<feature type="domain" description="PKD" evidence="3">
    <location>
        <begin position="108"/>
        <end position="174"/>
    </location>
</feature>
<dbReference type="EMBL" id="CM001436">
    <property type="protein sequence ID" value="EHQ36985.1"/>
    <property type="molecule type" value="Genomic_DNA"/>
</dbReference>
<accession>H1YY50</accession>
<keyword evidence="2" id="KW-1133">Transmembrane helix</keyword>
<dbReference type="OrthoDB" id="136775at2157"/>
<dbReference type="SMART" id="SM00089">
    <property type="entry name" value="PKD"/>
    <property type="match status" value="4"/>
</dbReference>
<dbReference type="InterPro" id="IPR000601">
    <property type="entry name" value="PKD_dom"/>
</dbReference>
<dbReference type="Pfam" id="PF18911">
    <property type="entry name" value="PKD_4"/>
    <property type="match status" value="4"/>
</dbReference>
<keyword evidence="5" id="KW-1185">Reference proteome</keyword>
<sequence>MRTYIIAVLVLIIGLISPVCATGPEPVSLFKASPVSGENPLKVQFTDLSEGNPVTWSWDFGDGATSTVQNPEHIYMDEGFFDVTLITTNAYGKSTGKKVKYIRAGIEPTASFTAGPVSGTPPLTVAFTDLSSESPTSWEWDFGDGTTSVLQNPVHEYTASGTYDVSLIVESAVGTSYIIRDNYIAVGLAPVAEIGASPGSGDIPLEVTFTDLSANNPDTWLWSFGDGYTSTEENPVHTYSRAGEYEVALTAENSFGSDRKVLGTKITAVEPGSPTPVPTSGPVNPPGPSIEPPVANFSASPLTGDAPLTVAFTDRSKGGVTEWRWNFGDGKMSYVSFPTHTYYYPGVYDVTLVIKNDDSGDSLTKTAYINVAGSAPVNPDPTETDGPSPYVPTATATVTPGGSDPDNPYGSDSSVSGSGGGNPADKSGNSTSGNPDGDDGSVWFWVPVFGFIFVILIAVVLYMWMQMYGGGGRDTL</sequence>
<dbReference type="FunFam" id="2.60.40.10:FF:000270">
    <property type="entry name" value="Cell surface protein"/>
    <property type="match status" value="4"/>
</dbReference>
<dbReference type="PANTHER" id="PTHR36842">
    <property type="entry name" value="PROTEIN TOLB HOMOLOG"/>
    <property type="match status" value="1"/>
</dbReference>
<protein>
    <submittedName>
        <fullName evidence="4">PKD domain containing protein</fullName>
    </submittedName>
</protein>
<dbReference type="InterPro" id="IPR022409">
    <property type="entry name" value="PKD/Chitinase_dom"/>
</dbReference>
<evidence type="ECO:0000313" key="4">
    <source>
        <dbReference type="EMBL" id="EHQ36985.1"/>
    </source>
</evidence>
<reference evidence="4 5" key="1">
    <citation type="submission" date="2011-10" db="EMBL/GenBank/DDBJ databases">
        <title>The Improved High-Quality Draft genome of Methanoplanus limicola DSM 2279.</title>
        <authorList>
            <consortium name="US DOE Joint Genome Institute (JGI-PGF)"/>
            <person name="Lucas S."/>
            <person name="Copeland A."/>
            <person name="Lapidus A."/>
            <person name="Glavina del Rio T."/>
            <person name="Dalin E."/>
            <person name="Tice H."/>
            <person name="Bruce D."/>
            <person name="Goodwin L."/>
            <person name="Pitluck S."/>
            <person name="Peters L."/>
            <person name="Mikhailova N."/>
            <person name="Lu M."/>
            <person name="Kyrpides N."/>
            <person name="Mavromatis K."/>
            <person name="Ivanova N."/>
            <person name="Markowitz V."/>
            <person name="Cheng J.-F."/>
            <person name="Hugenholtz P."/>
            <person name="Woyke T."/>
            <person name="Wu D."/>
            <person name="Wirth R."/>
            <person name="Brambilla E.-M."/>
            <person name="Klenk H.-P."/>
            <person name="Eisen J.A."/>
        </authorList>
    </citation>
    <scope>NUCLEOTIDE SEQUENCE [LARGE SCALE GENOMIC DNA]</scope>
    <source>
        <strain evidence="4 5">DSM 2279</strain>
    </source>
</reference>
<dbReference type="InterPro" id="IPR013783">
    <property type="entry name" value="Ig-like_fold"/>
</dbReference>
<dbReference type="PROSITE" id="PS50093">
    <property type="entry name" value="PKD"/>
    <property type="match status" value="4"/>
</dbReference>
<feature type="region of interest" description="Disordered" evidence="1">
    <location>
        <begin position="373"/>
        <end position="435"/>
    </location>
</feature>